<feature type="compositionally biased region" description="Polar residues" evidence="12">
    <location>
        <begin position="233"/>
        <end position="249"/>
    </location>
</feature>
<dbReference type="PANTHER" id="PTHR11537">
    <property type="entry name" value="VOLTAGE-GATED POTASSIUM CHANNEL"/>
    <property type="match status" value="1"/>
</dbReference>
<keyword evidence="9" id="KW-0406">Ion transport</keyword>
<dbReference type="GO" id="GO:0043679">
    <property type="term" value="C:axon terminus"/>
    <property type="evidence" value="ECO:0007669"/>
    <property type="project" value="TreeGrafter"/>
</dbReference>
<dbReference type="GO" id="GO:0005251">
    <property type="term" value="F:delayed rectifier potassium channel activity"/>
    <property type="evidence" value="ECO:0007669"/>
    <property type="project" value="TreeGrafter"/>
</dbReference>
<evidence type="ECO:0000256" key="6">
    <source>
        <dbReference type="ARBA" id="ARBA00022882"/>
    </source>
</evidence>
<keyword evidence="2" id="KW-0813">Transport</keyword>
<dbReference type="Gene3D" id="1.10.287.70">
    <property type="match status" value="1"/>
</dbReference>
<dbReference type="GO" id="GO:0008076">
    <property type="term" value="C:voltage-gated potassium channel complex"/>
    <property type="evidence" value="ECO:0007669"/>
    <property type="project" value="InterPro"/>
</dbReference>
<keyword evidence="14" id="KW-0732">Signal</keyword>
<feature type="chain" id="PRO_5029861768" evidence="14">
    <location>
        <begin position="17"/>
        <end position="249"/>
    </location>
</feature>
<dbReference type="FunFam" id="1.10.287.70:FF:000002">
    <property type="entry name" value="Potassium voltage-gated channel subfamily a member"/>
    <property type="match status" value="1"/>
</dbReference>
<dbReference type="GO" id="GO:0042734">
    <property type="term" value="C:presynaptic membrane"/>
    <property type="evidence" value="ECO:0007669"/>
    <property type="project" value="TreeGrafter"/>
</dbReference>
<feature type="domain" description="Ion transport" evidence="15">
    <location>
        <begin position="2"/>
        <end position="87"/>
    </location>
</feature>
<proteinExistence type="predicted"/>
<keyword evidence="10 13" id="KW-0472">Membrane</keyword>
<dbReference type="InterPro" id="IPR028325">
    <property type="entry name" value="VG_K_chnl"/>
</dbReference>
<dbReference type="PANTHER" id="PTHR11537:SF252">
    <property type="entry name" value="POTASSIUM VOLTAGE-GATED CHANNEL PROTEIN SHAW"/>
    <property type="match status" value="1"/>
</dbReference>
<evidence type="ECO:0000256" key="1">
    <source>
        <dbReference type="ARBA" id="ARBA00004141"/>
    </source>
</evidence>
<evidence type="ECO:0000256" key="7">
    <source>
        <dbReference type="ARBA" id="ARBA00022958"/>
    </source>
</evidence>
<gene>
    <name evidence="16" type="ORF">EB796_021868</name>
</gene>
<evidence type="ECO:0000256" key="4">
    <source>
        <dbReference type="ARBA" id="ARBA00022692"/>
    </source>
</evidence>
<evidence type="ECO:0000256" key="13">
    <source>
        <dbReference type="SAM" id="Phobius"/>
    </source>
</evidence>
<evidence type="ECO:0000256" key="10">
    <source>
        <dbReference type="ARBA" id="ARBA00023136"/>
    </source>
</evidence>
<dbReference type="InterPro" id="IPR005821">
    <property type="entry name" value="Ion_trans_dom"/>
</dbReference>
<evidence type="ECO:0000313" key="17">
    <source>
        <dbReference type="Proteomes" id="UP000593567"/>
    </source>
</evidence>
<keyword evidence="11" id="KW-0407">Ion channel</keyword>
<dbReference type="GO" id="GO:0032590">
    <property type="term" value="C:dendrite membrane"/>
    <property type="evidence" value="ECO:0007669"/>
    <property type="project" value="TreeGrafter"/>
</dbReference>
<comment type="subcellular location">
    <subcellularLocation>
        <location evidence="1">Membrane</location>
        <topology evidence="1">Multi-pass membrane protein</topology>
    </subcellularLocation>
</comment>
<dbReference type="Proteomes" id="UP000593567">
    <property type="component" value="Unassembled WGS sequence"/>
</dbReference>
<dbReference type="AlphaFoldDB" id="A0A7J7J0X3"/>
<sequence length="249" mass="27022">MLFIIVFASLIFYAERLEYNPENHFTSIPSGLWWAVVTMTTVGYGDMTPKTYLGMIVGGICALMGVLTIALPVPVIVSNFTMFYTHTQARSKLPKERRSIVPVEAVWGSSTDEAIPMLNINKALSATPSLNNEPIGEVKKAAPSFGMGSELKVPPRHVKVVVNEPNVSVQEINRVKIDDAPLFSSDGGVKGSSCNGNGSVAKVWNGDKTTESLSSSKESEPNKNNVEIKRRSFQNSNQLSNDSVTITGL</sequence>
<evidence type="ECO:0000256" key="8">
    <source>
        <dbReference type="ARBA" id="ARBA00022989"/>
    </source>
</evidence>
<dbReference type="Pfam" id="PF00520">
    <property type="entry name" value="Ion_trans"/>
    <property type="match status" value="1"/>
</dbReference>
<evidence type="ECO:0000259" key="15">
    <source>
        <dbReference type="Pfam" id="PF00520"/>
    </source>
</evidence>
<dbReference type="PRINTS" id="PR00169">
    <property type="entry name" value="KCHANNEL"/>
</dbReference>
<accession>A0A7J7J0X3</accession>
<evidence type="ECO:0000256" key="2">
    <source>
        <dbReference type="ARBA" id="ARBA00022448"/>
    </source>
</evidence>
<dbReference type="GO" id="GO:0032809">
    <property type="term" value="C:neuronal cell body membrane"/>
    <property type="evidence" value="ECO:0007669"/>
    <property type="project" value="TreeGrafter"/>
</dbReference>
<evidence type="ECO:0000256" key="3">
    <source>
        <dbReference type="ARBA" id="ARBA00022538"/>
    </source>
</evidence>
<evidence type="ECO:0000256" key="12">
    <source>
        <dbReference type="SAM" id="MobiDB-lite"/>
    </source>
</evidence>
<organism evidence="16 17">
    <name type="scientific">Bugula neritina</name>
    <name type="common">Brown bryozoan</name>
    <name type="synonym">Sertularia neritina</name>
    <dbReference type="NCBI Taxonomy" id="10212"/>
    <lineage>
        <taxon>Eukaryota</taxon>
        <taxon>Metazoa</taxon>
        <taxon>Spiralia</taxon>
        <taxon>Lophotrochozoa</taxon>
        <taxon>Bryozoa</taxon>
        <taxon>Gymnolaemata</taxon>
        <taxon>Cheilostomatida</taxon>
        <taxon>Flustrina</taxon>
        <taxon>Buguloidea</taxon>
        <taxon>Bugulidae</taxon>
        <taxon>Bugula</taxon>
    </lineage>
</organism>
<dbReference type="EMBL" id="VXIV02003210">
    <property type="protein sequence ID" value="KAF6019829.1"/>
    <property type="molecule type" value="Genomic_DNA"/>
</dbReference>
<evidence type="ECO:0000256" key="5">
    <source>
        <dbReference type="ARBA" id="ARBA00022826"/>
    </source>
</evidence>
<dbReference type="SUPFAM" id="SSF81324">
    <property type="entry name" value="Voltage-gated potassium channels"/>
    <property type="match status" value="1"/>
</dbReference>
<dbReference type="GO" id="GO:0001508">
    <property type="term" value="P:action potential"/>
    <property type="evidence" value="ECO:0007669"/>
    <property type="project" value="TreeGrafter"/>
</dbReference>
<name>A0A7J7J0X3_BUGNE</name>
<keyword evidence="6" id="KW-0851">Voltage-gated channel</keyword>
<reference evidence="16" key="1">
    <citation type="submission" date="2020-06" db="EMBL/GenBank/DDBJ databases">
        <title>Draft genome of Bugula neritina, a colonial animal packing powerful symbionts and potential medicines.</title>
        <authorList>
            <person name="Rayko M."/>
        </authorList>
    </citation>
    <scope>NUCLEOTIDE SEQUENCE [LARGE SCALE GENOMIC DNA]</scope>
    <source>
        <strain evidence="16">Kwan_BN1</strain>
    </source>
</reference>
<feature type="compositionally biased region" description="Basic and acidic residues" evidence="12">
    <location>
        <begin position="217"/>
        <end position="230"/>
    </location>
</feature>
<keyword evidence="3" id="KW-0633">Potassium transport</keyword>
<keyword evidence="8 13" id="KW-1133">Transmembrane helix</keyword>
<keyword evidence="4 13" id="KW-0812">Transmembrane</keyword>
<feature type="signal peptide" evidence="14">
    <location>
        <begin position="1"/>
        <end position="16"/>
    </location>
</feature>
<evidence type="ECO:0000313" key="16">
    <source>
        <dbReference type="EMBL" id="KAF6019829.1"/>
    </source>
</evidence>
<keyword evidence="7" id="KW-0630">Potassium</keyword>
<comment type="caution">
    <text evidence="16">The sequence shown here is derived from an EMBL/GenBank/DDBJ whole genome shotgun (WGS) entry which is preliminary data.</text>
</comment>
<keyword evidence="5" id="KW-0631">Potassium channel</keyword>
<evidence type="ECO:0000256" key="14">
    <source>
        <dbReference type="SAM" id="SignalP"/>
    </source>
</evidence>
<feature type="transmembrane region" description="Helical" evidence="13">
    <location>
        <begin position="52"/>
        <end position="77"/>
    </location>
</feature>
<evidence type="ECO:0000256" key="9">
    <source>
        <dbReference type="ARBA" id="ARBA00023065"/>
    </source>
</evidence>
<dbReference type="OrthoDB" id="10025005at2759"/>
<keyword evidence="17" id="KW-1185">Reference proteome</keyword>
<evidence type="ECO:0000256" key="11">
    <source>
        <dbReference type="ARBA" id="ARBA00023303"/>
    </source>
</evidence>
<protein>
    <submittedName>
        <fullName evidence="16">Shaw</fullName>
    </submittedName>
</protein>
<feature type="region of interest" description="Disordered" evidence="12">
    <location>
        <begin position="186"/>
        <end position="249"/>
    </location>
</feature>
<dbReference type="GO" id="GO:0045211">
    <property type="term" value="C:postsynaptic membrane"/>
    <property type="evidence" value="ECO:0007669"/>
    <property type="project" value="TreeGrafter"/>
</dbReference>